<dbReference type="AlphaFoldDB" id="A0A8H6KYR3"/>
<evidence type="ECO:0000313" key="9">
    <source>
        <dbReference type="Proteomes" id="UP000639643"/>
    </source>
</evidence>
<keyword evidence="5" id="KW-0539">Nucleus</keyword>
<keyword evidence="3" id="KW-0863">Zinc-finger</keyword>
<feature type="region of interest" description="Disordered" evidence="6">
    <location>
        <begin position="1"/>
        <end position="20"/>
    </location>
</feature>
<dbReference type="GO" id="GO:0008270">
    <property type="term" value="F:zinc ion binding"/>
    <property type="evidence" value="ECO:0007669"/>
    <property type="project" value="UniProtKB-KW"/>
</dbReference>
<feature type="region of interest" description="Disordered" evidence="6">
    <location>
        <begin position="88"/>
        <end position="110"/>
    </location>
</feature>
<evidence type="ECO:0000256" key="6">
    <source>
        <dbReference type="SAM" id="MobiDB-lite"/>
    </source>
</evidence>
<evidence type="ECO:0000256" key="4">
    <source>
        <dbReference type="ARBA" id="ARBA00022833"/>
    </source>
</evidence>
<dbReference type="PANTHER" id="PTHR46481">
    <property type="entry name" value="ZINC FINGER BED DOMAIN-CONTAINING PROTEIN 4"/>
    <property type="match status" value="1"/>
</dbReference>
<dbReference type="Pfam" id="PF05699">
    <property type="entry name" value="Dimer_Tnp_hAT"/>
    <property type="match status" value="1"/>
</dbReference>
<evidence type="ECO:0000259" key="7">
    <source>
        <dbReference type="Pfam" id="PF05699"/>
    </source>
</evidence>
<evidence type="ECO:0000313" key="8">
    <source>
        <dbReference type="EMBL" id="KAF6839691.1"/>
    </source>
</evidence>
<dbReference type="OrthoDB" id="5022027at2759"/>
<protein>
    <submittedName>
        <fullName evidence="8">Transposase-like protein</fullName>
    </submittedName>
</protein>
<accession>A0A8H6KYR3</accession>
<keyword evidence="9" id="KW-1185">Reference proteome</keyword>
<dbReference type="GO" id="GO:0005634">
    <property type="term" value="C:nucleus"/>
    <property type="evidence" value="ECO:0007669"/>
    <property type="project" value="UniProtKB-SubCell"/>
</dbReference>
<dbReference type="InterPro" id="IPR012337">
    <property type="entry name" value="RNaseH-like_sf"/>
</dbReference>
<evidence type="ECO:0000256" key="2">
    <source>
        <dbReference type="ARBA" id="ARBA00022723"/>
    </source>
</evidence>
<comment type="subcellular location">
    <subcellularLocation>
        <location evidence="1">Nucleus</location>
    </subcellularLocation>
</comment>
<comment type="caution">
    <text evidence="8">The sequence shown here is derived from an EMBL/GenBank/DDBJ whole genome shotgun (WGS) entry which is preliminary data.</text>
</comment>
<sequence>MKADLSEQSMTSRRDHGNSNDVFNTTIGLLGAPRLQISTQIATALTVRIPLNPTIDDLPHIVVGSKRIFGAAATTAAMEHLVRTSTFLEDDSEAETHTSSTDPSTPPPYKRVRLNNSNIPKAKITTLRYLCVASIVSADLPFTHFENTFLQQILRYHNNKVASEVPWGYTSIRDRLHDFCRCGEDLVTTELDLVVSKIYLLFDLWSSPNIYAFMGVTYHFIDATGTGITLLETLLDVVGRYEIRDRIGVSISDNATNNDTCLYAFYRDIYPEMMETDVQARRMRCYGHILNLAARAFLFGADKETFEAESEPHRRRYNHQALPDHVRKDWTSPASQAASRFDSLDERWQSFLRSSIEQSWQKLFYYYDKLGESPLFSRAIILHPSYGISYLRDIWSDDHQEGWVDKAQKSLTEYYDKWYRQNGPEESIPGRGGQPGGLAVDPGARDDDDSHFRQWVNSRRRQAPPRTDELDLYLRRPPEETSEPVRWWLNHSDTFPTLSRLAIDVLAVPAMAADCERAFSTAKLTLTSQRMSMKPETIESLQLSKSWLKRGVMLPDNGLGLLSLS</sequence>
<dbReference type="InterPro" id="IPR008906">
    <property type="entry name" value="HATC_C_dom"/>
</dbReference>
<feature type="domain" description="HAT C-terminal dimerisation" evidence="7">
    <location>
        <begin position="469"/>
        <end position="548"/>
    </location>
</feature>
<dbReference type="SUPFAM" id="SSF53098">
    <property type="entry name" value="Ribonuclease H-like"/>
    <property type="match status" value="1"/>
</dbReference>
<keyword evidence="2" id="KW-0479">Metal-binding</keyword>
<name>A0A8H6KYR3_9PEZI</name>
<proteinExistence type="predicted"/>
<reference evidence="8" key="1">
    <citation type="journal article" date="2020" name="Phytopathology">
        <title>Genome Sequence Resources of Colletotrichum truncatum, C. plurivorum, C. musicola, and C. sojae: Four Species Pathogenic to Soybean (Glycine max).</title>
        <authorList>
            <person name="Rogerio F."/>
            <person name="Boufleur T.R."/>
            <person name="Ciampi-Guillardi M."/>
            <person name="Sukno S.A."/>
            <person name="Thon M.R."/>
            <person name="Massola Junior N.S."/>
            <person name="Baroncelli R."/>
        </authorList>
    </citation>
    <scope>NUCLEOTIDE SEQUENCE</scope>
    <source>
        <strain evidence="8">LFN0074</strain>
    </source>
</reference>
<keyword evidence="4" id="KW-0862">Zinc</keyword>
<evidence type="ECO:0000256" key="3">
    <source>
        <dbReference type="ARBA" id="ARBA00022771"/>
    </source>
</evidence>
<organism evidence="8 9">
    <name type="scientific">Colletotrichum musicola</name>
    <dbReference type="NCBI Taxonomy" id="2175873"/>
    <lineage>
        <taxon>Eukaryota</taxon>
        <taxon>Fungi</taxon>
        <taxon>Dikarya</taxon>
        <taxon>Ascomycota</taxon>
        <taxon>Pezizomycotina</taxon>
        <taxon>Sordariomycetes</taxon>
        <taxon>Hypocreomycetidae</taxon>
        <taxon>Glomerellales</taxon>
        <taxon>Glomerellaceae</taxon>
        <taxon>Colletotrichum</taxon>
        <taxon>Colletotrichum orchidearum species complex</taxon>
    </lineage>
</organism>
<dbReference type="PANTHER" id="PTHR46481:SF10">
    <property type="entry name" value="ZINC FINGER BED DOMAIN-CONTAINING PROTEIN 39"/>
    <property type="match status" value="1"/>
</dbReference>
<dbReference type="EMBL" id="WIGM01000110">
    <property type="protein sequence ID" value="KAF6839691.1"/>
    <property type="molecule type" value="Genomic_DNA"/>
</dbReference>
<dbReference type="Proteomes" id="UP000639643">
    <property type="component" value="Unassembled WGS sequence"/>
</dbReference>
<evidence type="ECO:0000256" key="1">
    <source>
        <dbReference type="ARBA" id="ARBA00004123"/>
    </source>
</evidence>
<dbReference type="InterPro" id="IPR052035">
    <property type="entry name" value="ZnF_BED_domain_contain"/>
</dbReference>
<feature type="compositionally biased region" description="Polar residues" evidence="6">
    <location>
        <begin position="1"/>
        <end position="11"/>
    </location>
</feature>
<gene>
    <name evidence="8" type="ORF">CMUS01_04198</name>
</gene>
<evidence type="ECO:0000256" key="5">
    <source>
        <dbReference type="ARBA" id="ARBA00023242"/>
    </source>
</evidence>
<feature type="region of interest" description="Disordered" evidence="6">
    <location>
        <begin position="423"/>
        <end position="445"/>
    </location>
</feature>
<dbReference type="GO" id="GO:0046983">
    <property type="term" value="F:protein dimerization activity"/>
    <property type="evidence" value="ECO:0007669"/>
    <property type="project" value="InterPro"/>
</dbReference>